<dbReference type="InterPro" id="IPR018060">
    <property type="entry name" value="HTH_AraC"/>
</dbReference>
<evidence type="ECO:0000313" key="5">
    <source>
        <dbReference type="Proteomes" id="UP000295807"/>
    </source>
</evidence>
<feature type="domain" description="HTH araC/xylS-type" evidence="3">
    <location>
        <begin position="224"/>
        <end position="322"/>
    </location>
</feature>
<dbReference type="SUPFAM" id="SSF52317">
    <property type="entry name" value="Class I glutamine amidotransferase-like"/>
    <property type="match status" value="1"/>
</dbReference>
<comment type="caution">
    <text evidence="4">The sequence shown here is derived from an EMBL/GenBank/DDBJ whole genome shotgun (WGS) entry which is preliminary data.</text>
</comment>
<dbReference type="Pfam" id="PF12833">
    <property type="entry name" value="HTH_18"/>
    <property type="match status" value="1"/>
</dbReference>
<dbReference type="Pfam" id="PF01965">
    <property type="entry name" value="DJ-1_PfpI"/>
    <property type="match status" value="1"/>
</dbReference>
<dbReference type="Gene3D" id="3.40.50.880">
    <property type="match status" value="1"/>
</dbReference>
<sequence>MKHLTILVPAAQTSFNTFACIGGAYDIFNRANTFRKANGKEPVFHVELAGASEKSEVNNGLLTIKPEVYISSVRKTDLIIIPAISHDFKKPEKENALLASWIEKQYKNGAEVASMCTGAMILASTGLLDGKNCSIHWGSADSLRNLFPKVIVKPDSLITDEHGIYTNGGGYSFLNLIIYLIEKYYDRETAIYCSKIYQIEIERQKQSAFTIFTGQKSHEDEVVKKAQAYLEDNFREKISIEELSQKFAVGRRNFDRRFIKATGNTPIEYLQRVKIESAKKAFEATRKNVNEVMYEVGYSDEKAFREVFKKITGLSPLGYKKKYSKETAVY</sequence>
<evidence type="ECO:0000313" key="4">
    <source>
        <dbReference type="EMBL" id="TCS85064.1"/>
    </source>
</evidence>
<keyword evidence="1" id="KW-0805">Transcription regulation</keyword>
<dbReference type="PANTHER" id="PTHR43130">
    <property type="entry name" value="ARAC-FAMILY TRANSCRIPTIONAL REGULATOR"/>
    <property type="match status" value="1"/>
</dbReference>
<dbReference type="Gene3D" id="1.10.10.60">
    <property type="entry name" value="Homeodomain-like"/>
    <property type="match status" value="2"/>
</dbReference>
<dbReference type="EMBL" id="SMAD01000015">
    <property type="protein sequence ID" value="TCS85064.1"/>
    <property type="molecule type" value="Genomic_DNA"/>
</dbReference>
<dbReference type="SUPFAM" id="SSF46689">
    <property type="entry name" value="Homeodomain-like"/>
    <property type="match status" value="2"/>
</dbReference>
<keyword evidence="2" id="KW-0804">Transcription</keyword>
<dbReference type="InterPro" id="IPR009057">
    <property type="entry name" value="Homeodomain-like_sf"/>
</dbReference>
<accession>A0A4R3KN17</accession>
<evidence type="ECO:0000256" key="2">
    <source>
        <dbReference type="ARBA" id="ARBA00023163"/>
    </source>
</evidence>
<dbReference type="Proteomes" id="UP000295807">
    <property type="component" value="Unassembled WGS sequence"/>
</dbReference>
<dbReference type="PANTHER" id="PTHR43130:SF11">
    <property type="entry name" value="TRANSCRIPTIONAL REGULATORY PROTEIN"/>
    <property type="match status" value="1"/>
</dbReference>
<gene>
    <name evidence="4" type="ORF">EDD80_11547</name>
</gene>
<dbReference type="GO" id="GO:0003700">
    <property type="term" value="F:DNA-binding transcription factor activity"/>
    <property type="evidence" value="ECO:0007669"/>
    <property type="project" value="InterPro"/>
</dbReference>
<evidence type="ECO:0000259" key="3">
    <source>
        <dbReference type="PROSITE" id="PS01124"/>
    </source>
</evidence>
<name>A0A4R3KN17_9SPHI</name>
<dbReference type="PROSITE" id="PS01124">
    <property type="entry name" value="HTH_ARAC_FAMILY_2"/>
    <property type="match status" value="1"/>
</dbReference>
<protein>
    <submittedName>
        <fullName evidence="4">AraC family transcriptional regulator with amidase-like domain</fullName>
    </submittedName>
</protein>
<evidence type="ECO:0000256" key="1">
    <source>
        <dbReference type="ARBA" id="ARBA00023015"/>
    </source>
</evidence>
<keyword evidence="5" id="KW-1185">Reference proteome</keyword>
<dbReference type="GO" id="GO:0043565">
    <property type="term" value="F:sequence-specific DNA binding"/>
    <property type="evidence" value="ECO:0007669"/>
    <property type="project" value="InterPro"/>
</dbReference>
<dbReference type="InterPro" id="IPR029062">
    <property type="entry name" value="Class_I_gatase-like"/>
</dbReference>
<dbReference type="SMART" id="SM00342">
    <property type="entry name" value="HTH_ARAC"/>
    <property type="match status" value="1"/>
</dbReference>
<reference evidence="4 5" key="1">
    <citation type="submission" date="2019-03" db="EMBL/GenBank/DDBJ databases">
        <title>Genomic Encyclopedia of Type Strains, Phase IV (KMG-IV): sequencing the most valuable type-strain genomes for metagenomic binning, comparative biology and taxonomic classification.</title>
        <authorList>
            <person name="Goeker M."/>
        </authorList>
    </citation>
    <scope>NUCLEOTIDE SEQUENCE [LARGE SCALE GENOMIC DNA]</scope>
    <source>
        <strain evidence="4 5">DSM 21100</strain>
    </source>
</reference>
<dbReference type="InterPro" id="IPR052158">
    <property type="entry name" value="INH-QAR"/>
</dbReference>
<dbReference type="RefSeq" id="WP_132130483.1">
    <property type="nucleotide sequence ID" value="NZ_SMAD01000015.1"/>
</dbReference>
<proteinExistence type="predicted"/>
<organism evidence="4 5">
    <name type="scientific">Anseongella ginsenosidimutans</name>
    <dbReference type="NCBI Taxonomy" id="496056"/>
    <lineage>
        <taxon>Bacteria</taxon>
        <taxon>Pseudomonadati</taxon>
        <taxon>Bacteroidota</taxon>
        <taxon>Sphingobacteriia</taxon>
        <taxon>Sphingobacteriales</taxon>
        <taxon>Sphingobacteriaceae</taxon>
        <taxon>Anseongella</taxon>
    </lineage>
</organism>
<dbReference type="InterPro" id="IPR002818">
    <property type="entry name" value="DJ-1/PfpI"/>
</dbReference>
<dbReference type="AlphaFoldDB" id="A0A4R3KN17"/>
<dbReference type="OrthoDB" id="9803764at2"/>